<feature type="chain" id="PRO_5039368268" evidence="2">
    <location>
        <begin position="23"/>
        <end position="315"/>
    </location>
</feature>
<reference evidence="4" key="1">
    <citation type="journal article" date="2021" name="PeerJ">
        <title>Extensive microbial diversity within the chicken gut microbiome revealed by metagenomics and culture.</title>
        <authorList>
            <person name="Gilroy R."/>
            <person name="Ravi A."/>
            <person name="Getino M."/>
            <person name="Pursley I."/>
            <person name="Horton D.L."/>
            <person name="Alikhan N.F."/>
            <person name="Baker D."/>
            <person name="Gharbi K."/>
            <person name="Hall N."/>
            <person name="Watson M."/>
            <person name="Adriaenssens E.M."/>
            <person name="Foster-Nyarko E."/>
            <person name="Jarju S."/>
            <person name="Secka A."/>
            <person name="Antonio M."/>
            <person name="Oren A."/>
            <person name="Chaudhuri R.R."/>
            <person name="La Ragione R."/>
            <person name="Hildebrand F."/>
            <person name="Pallen M.J."/>
        </authorList>
    </citation>
    <scope>NUCLEOTIDE SEQUENCE</scope>
    <source>
        <strain evidence="4">ChiBcec18-1249</strain>
    </source>
</reference>
<dbReference type="InterPro" id="IPR011330">
    <property type="entry name" value="Glyco_hydro/deAcase_b/a-brl"/>
</dbReference>
<name>A0A9D2LJQ5_9FIRM</name>
<dbReference type="PANTHER" id="PTHR10587">
    <property type="entry name" value="GLYCOSYL TRANSFERASE-RELATED"/>
    <property type="match status" value="1"/>
</dbReference>
<gene>
    <name evidence="4" type="ORF">H9787_09825</name>
</gene>
<dbReference type="Proteomes" id="UP000823824">
    <property type="component" value="Unassembled WGS sequence"/>
</dbReference>
<evidence type="ECO:0000313" key="4">
    <source>
        <dbReference type="EMBL" id="HJB13993.1"/>
    </source>
</evidence>
<dbReference type="PROSITE" id="PS51677">
    <property type="entry name" value="NODB"/>
    <property type="match status" value="1"/>
</dbReference>
<reference evidence="4" key="2">
    <citation type="submission" date="2021-04" db="EMBL/GenBank/DDBJ databases">
        <authorList>
            <person name="Gilroy R."/>
        </authorList>
    </citation>
    <scope>NUCLEOTIDE SEQUENCE</scope>
    <source>
        <strain evidence="4">ChiBcec18-1249</strain>
    </source>
</reference>
<feature type="signal peptide" evidence="2">
    <location>
        <begin position="1"/>
        <end position="22"/>
    </location>
</feature>
<dbReference type="AlphaFoldDB" id="A0A9D2LJQ5"/>
<accession>A0A9D2LJQ5</accession>
<dbReference type="SUPFAM" id="SSF88713">
    <property type="entry name" value="Glycoside hydrolase/deacetylase"/>
    <property type="match status" value="1"/>
</dbReference>
<dbReference type="EMBL" id="DWZJ01000089">
    <property type="protein sequence ID" value="HJB13993.1"/>
    <property type="molecule type" value="Genomic_DNA"/>
</dbReference>
<evidence type="ECO:0000313" key="5">
    <source>
        <dbReference type="Proteomes" id="UP000823824"/>
    </source>
</evidence>
<keyword evidence="2" id="KW-0732">Signal</keyword>
<dbReference type="InterPro" id="IPR002509">
    <property type="entry name" value="NODB_dom"/>
</dbReference>
<dbReference type="GO" id="GO:0016810">
    <property type="term" value="F:hydrolase activity, acting on carbon-nitrogen (but not peptide) bonds"/>
    <property type="evidence" value="ECO:0007669"/>
    <property type="project" value="InterPro"/>
</dbReference>
<organism evidence="4 5">
    <name type="scientific">Candidatus Oscillibacter excrementigallinarum</name>
    <dbReference type="NCBI Taxonomy" id="2838716"/>
    <lineage>
        <taxon>Bacteria</taxon>
        <taxon>Bacillati</taxon>
        <taxon>Bacillota</taxon>
        <taxon>Clostridia</taxon>
        <taxon>Eubacteriales</taxon>
        <taxon>Oscillospiraceae</taxon>
        <taxon>Oscillibacter</taxon>
    </lineage>
</organism>
<dbReference type="PANTHER" id="PTHR10587:SF125">
    <property type="entry name" value="POLYSACCHARIDE DEACETYLASE YHEN-RELATED"/>
    <property type="match status" value="1"/>
</dbReference>
<dbReference type="PROSITE" id="PS51257">
    <property type="entry name" value="PROKAR_LIPOPROTEIN"/>
    <property type="match status" value="1"/>
</dbReference>
<sequence>MRRMIPLLLICCLLLSACGAAAPAPTEPPEHLTTVAQLPRLQPEPPAPGRMPELPVSQETERPAREAEPTAAGQTEETPAEPAEETASVPQRVVDPTRPMVALTYDDGPHAVYTDQILDILEEHGAVATFFEVAANLHKAPDAVRRAADLGCEIGSHSYRHANLGKMDQAAQQADQAAADALFQEVLGTTPSLLRPPYGSMNKTLKTTSGRSIVTWSIDPEDWRCRDADTVVSRIQAEKSLDGQVILLHSIYDSTVEATETLVPWLLEQGYQLVTVSELIQYRFADQVEPDRVYGYDYFRTQLPALPTETEPAAA</sequence>
<feature type="compositionally biased region" description="Basic and acidic residues" evidence="1">
    <location>
        <begin position="59"/>
        <end position="68"/>
    </location>
</feature>
<evidence type="ECO:0000256" key="2">
    <source>
        <dbReference type="SAM" id="SignalP"/>
    </source>
</evidence>
<comment type="caution">
    <text evidence="4">The sequence shown here is derived from an EMBL/GenBank/DDBJ whole genome shotgun (WGS) entry which is preliminary data.</text>
</comment>
<protein>
    <submittedName>
        <fullName evidence="4">Polysaccharide deacetylase family protein</fullName>
    </submittedName>
</protein>
<evidence type="ECO:0000259" key="3">
    <source>
        <dbReference type="PROSITE" id="PS51677"/>
    </source>
</evidence>
<proteinExistence type="predicted"/>
<feature type="region of interest" description="Disordered" evidence="1">
    <location>
        <begin position="40"/>
        <end position="95"/>
    </location>
</feature>
<dbReference type="GO" id="GO:0005975">
    <property type="term" value="P:carbohydrate metabolic process"/>
    <property type="evidence" value="ECO:0007669"/>
    <property type="project" value="InterPro"/>
</dbReference>
<dbReference type="Pfam" id="PF01522">
    <property type="entry name" value="Polysacc_deac_1"/>
    <property type="match status" value="1"/>
</dbReference>
<dbReference type="InterPro" id="IPR050248">
    <property type="entry name" value="Polysacc_deacetylase_ArnD"/>
</dbReference>
<dbReference type="Gene3D" id="3.20.20.370">
    <property type="entry name" value="Glycoside hydrolase/deacetylase"/>
    <property type="match status" value="1"/>
</dbReference>
<evidence type="ECO:0000256" key="1">
    <source>
        <dbReference type="SAM" id="MobiDB-lite"/>
    </source>
</evidence>
<feature type="domain" description="NodB homology" evidence="3">
    <location>
        <begin position="99"/>
        <end position="274"/>
    </location>
</feature>